<dbReference type="InterPro" id="IPR001128">
    <property type="entry name" value="Cyt_P450"/>
</dbReference>
<evidence type="ECO:0000313" key="8">
    <source>
        <dbReference type="Proteomes" id="UP000248405"/>
    </source>
</evidence>
<dbReference type="GO" id="GO:0020037">
    <property type="term" value="F:heme binding"/>
    <property type="evidence" value="ECO:0007669"/>
    <property type="project" value="InterPro"/>
</dbReference>
<dbReference type="InterPro" id="IPR036396">
    <property type="entry name" value="Cyt_P450_sf"/>
</dbReference>
<dbReference type="OrthoDB" id="1103324at2759"/>
<dbReference type="PANTHER" id="PTHR46300">
    <property type="entry name" value="P450, PUTATIVE (EUROFUNG)-RELATED-RELATED"/>
    <property type="match status" value="1"/>
</dbReference>
<comment type="similarity">
    <text evidence="2">Belongs to the cytochrome P450 family.</text>
</comment>
<evidence type="ECO:0000256" key="4">
    <source>
        <dbReference type="ARBA" id="ARBA00023002"/>
    </source>
</evidence>
<evidence type="ECO:0000256" key="5">
    <source>
        <dbReference type="ARBA" id="ARBA00023004"/>
    </source>
</evidence>
<dbReference type="EMBL" id="KZ821620">
    <property type="protein sequence ID" value="PYH70764.1"/>
    <property type="molecule type" value="Genomic_DNA"/>
</dbReference>
<evidence type="ECO:0000256" key="3">
    <source>
        <dbReference type="ARBA" id="ARBA00022723"/>
    </source>
</evidence>
<evidence type="ECO:0000313" key="7">
    <source>
        <dbReference type="EMBL" id="PYH70764.1"/>
    </source>
</evidence>
<keyword evidence="6" id="KW-0503">Monooxygenase</keyword>
<proteinExistence type="inferred from homology"/>
<evidence type="ECO:0000256" key="6">
    <source>
        <dbReference type="ARBA" id="ARBA00023033"/>
    </source>
</evidence>
<keyword evidence="3" id="KW-0479">Metal-binding</keyword>
<evidence type="ECO:0000256" key="1">
    <source>
        <dbReference type="ARBA" id="ARBA00001971"/>
    </source>
</evidence>
<dbReference type="SUPFAM" id="SSF48264">
    <property type="entry name" value="Cytochrome P450"/>
    <property type="match status" value="1"/>
</dbReference>
<name>A0A319BFF9_ASPVC</name>
<reference evidence="7" key="1">
    <citation type="submission" date="2016-12" db="EMBL/GenBank/DDBJ databases">
        <title>The genomes of Aspergillus section Nigri reveals drivers in fungal speciation.</title>
        <authorList>
            <consortium name="DOE Joint Genome Institute"/>
            <person name="Vesth T.C."/>
            <person name="Nybo J."/>
            <person name="Theobald S."/>
            <person name="Brandl J."/>
            <person name="Frisvad J.C."/>
            <person name="Nielsen K.F."/>
            <person name="Lyhne E.K."/>
            <person name="Kogle M.E."/>
            <person name="Kuo A."/>
            <person name="Riley R."/>
            <person name="Clum A."/>
            <person name="Nolan M."/>
            <person name="Lipzen A."/>
            <person name="Salamov A."/>
            <person name="Henrissat B."/>
            <person name="Wiebenga A."/>
            <person name="De Vries R.P."/>
            <person name="Grigoriev I.V."/>
            <person name="Mortensen U.H."/>
            <person name="Andersen M.R."/>
            <person name="Baker S.E."/>
        </authorList>
    </citation>
    <scope>NUCLEOTIDE SEQUENCE [LARGE SCALE GENOMIC DNA]</scope>
    <source>
        <strain evidence="7">CBS 113365</strain>
    </source>
</reference>
<dbReference type="Pfam" id="PF00067">
    <property type="entry name" value="p450"/>
    <property type="match status" value="1"/>
</dbReference>
<accession>A0A319BFF9</accession>
<dbReference type="Proteomes" id="UP000248405">
    <property type="component" value="Unassembled WGS sequence"/>
</dbReference>
<dbReference type="GO" id="GO:0016705">
    <property type="term" value="F:oxidoreductase activity, acting on paired donors, with incorporation or reduction of molecular oxygen"/>
    <property type="evidence" value="ECO:0007669"/>
    <property type="project" value="InterPro"/>
</dbReference>
<dbReference type="GO" id="GO:0005506">
    <property type="term" value="F:iron ion binding"/>
    <property type="evidence" value="ECO:0007669"/>
    <property type="project" value="InterPro"/>
</dbReference>
<organism evidence="7 8">
    <name type="scientific">Aspergillus vadensis (strain CBS 113365 / IMI 142717 / IBT 24658)</name>
    <dbReference type="NCBI Taxonomy" id="1448311"/>
    <lineage>
        <taxon>Eukaryota</taxon>
        <taxon>Fungi</taxon>
        <taxon>Dikarya</taxon>
        <taxon>Ascomycota</taxon>
        <taxon>Pezizomycotina</taxon>
        <taxon>Eurotiomycetes</taxon>
        <taxon>Eurotiomycetidae</taxon>
        <taxon>Eurotiales</taxon>
        <taxon>Aspergillaceae</taxon>
        <taxon>Aspergillus</taxon>
        <taxon>Aspergillus subgen. Circumdati</taxon>
    </lineage>
</organism>
<keyword evidence="5" id="KW-0408">Iron</keyword>
<comment type="cofactor">
    <cofactor evidence="1">
        <name>heme</name>
        <dbReference type="ChEBI" id="CHEBI:30413"/>
    </cofactor>
</comment>
<dbReference type="RefSeq" id="XP_025564558.1">
    <property type="nucleotide sequence ID" value="XM_025710683.1"/>
</dbReference>
<dbReference type="PANTHER" id="PTHR46300:SF2">
    <property type="entry name" value="CYTOCHROME P450 MONOOXYGENASE ALNH-RELATED"/>
    <property type="match status" value="1"/>
</dbReference>
<sequence>MVRHVFNPDSKVYLELWEELKRQVCQGTAANCFCKSFYLKDPEKAEINNLMVAYACGGLVEAGSGRPGPAPGWEDEPNLPYIRAIIEETLRWRPVYKFGMMHATSDDDWYDGYFIPKGSVVILI</sequence>
<dbReference type="GeneID" id="37215275"/>
<dbReference type="GO" id="GO:0004497">
    <property type="term" value="F:monooxygenase activity"/>
    <property type="evidence" value="ECO:0007669"/>
    <property type="project" value="UniProtKB-KW"/>
</dbReference>
<gene>
    <name evidence="7" type="ORF">BO88DRAFT_452286</name>
</gene>
<dbReference type="InterPro" id="IPR050364">
    <property type="entry name" value="Cytochrome_P450_fung"/>
</dbReference>
<keyword evidence="4" id="KW-0560">Oxidoreductase</keyword>
<protein>
    <submittedName>
        <fullName evidence="7">Uncharacterized protein</fullName>
    </submittedName>
</protein>
<dbReference type="Gene3D" id="1.10.630.10">
    <property type="entry name" value="Cytochrome P450"/>
    <property type="match status" value="1"/>
</dbReference>
<keyword evidence="8" id="KW-1185">Reference proteome</keyword>
<evidence type="ECO:0000256" key="2">
    <source>
        <dbReference type="ARBA" id="ARBA00010617"/>
    </source>
</evidence>
<dbReference type="AlphaFoldDB" id="A0A319BFF9"/>